<feature type="compositionally biased region" description="Basic residues" evidence="1">
    <location>
        <begin position="176"/>
        <end position="186"/>
    </location>
</feature>
<feature type="region of interest" description="Disordered" evidence="1">
    <location>
        <begin position="40"/>
        <end position="67"/>
    </location>
</feature>
<dbReference type="SMART" id="SM00367">
    <property type="entry name" value="LRR_CC"/>
    <property type="match status" value="5"/>
</dbReference>
<dbReference type="AlphaFoldDB" id="A0A7S1U0W1"/>
<protein>
    <submittedName>
        <fullName evidence="2">Uncharacterized protein</fullName>
    </submittedName>
</protein>
<dbReference type="InterPro" id="IPR006553">
    <property type="entry name" value="Leu-rich_rpt_Cys-con_subtyp"/>
</dbReference>
<dbReference type="Gene3D" id="3.80.10.10">
    <property type="entry name" value="Ribonuclease Inhibitor"/>
    <property type="match status" value="1"/>
</dbReference>
<dbReference type="EMBL" id="HBGJ01015409">
    <property type="protein sequence ID" value="CAD9251569.1"/>
    <property type="molecule type" value="Transcribed_RNA"/>
</dbReference>
<dbReference type="GO" id="GO:0031146">
    <property type="term" value="P:SCF-dependent proteasomal ubiquitin-dependent protein catabolic process"/>
    <property type="evidence" value="ECO:0007669"/>
    <property type="project" value="TreeGrafter"/>
</dbReference>
<feature type="compositionally biased region" description="Basic residues" evidence="1">
    <location>
        <begin position="221"/>
        <end position="230"/>
    </location>
</feature>
<dbReference type="SUPFAM" id="SSF52047">
    <property type="entry name" value="RNI-like"/>
    <property type="match status" value="1"/>
</dbReference>
<evidence type="ECO:0000313" key="2">
    <source>
        <dbReference type="EMBL" id="CAD9251569.1"/>
    </source>
</evidence>
<organism evidence="2">
    <name type="scientific">Phaeomonas parva</name>
    <dbReference type="NCBI Taxonomy" id="124430"/>
    <lineage>
        <taxon>Eukaryota</taxon>
        <taxon>Sar</taxon>
        <taxon>Stramenopiles</taxon>
        <taxon>Ochrophyta</taxon>
        <taxon>Pinguiophyceae</taxon>
        <taxon>Pinguiochrysidales</taxon>
        <taxon>Pinguiochrysidaceae</taxon>
        <taxon>Phaeomonas</taxon>
    </lineage>
</organism>
<reference evidence="2" key="1">
    <citation type="submission" date="2021-01" db="EMBL/GenBank/DDBJ databases">
        <authorList>
            <person name="Corre E."/>
            <person name="Pelletier E."/>
            <person name="Niang G."/>
            <person name="Scheremetjew M."/>
            <person name="Finn R."/>
            <person name="Kale V."/>
            <person name="Holt S."/>
            <person name="Cochrane G."/>
            <person name="Meng A."/>
            <person name="Brown T."/>
            <person name="Cohen L."/>
        </authorList>
    </citation>
    <scope>NUCLEOTIDE SEQUENCE</scope>
    <source>
        <strain evidence="2">CCMP2877</strain>
    </source>
</reference>
<dbReference type="GO" id="GO:0019005">
    <property type="term" value="C:SCF ubiquitin ligase complex"/>
    <property type="evidence" value="ECO:0007669"/>
    <property type="project" value="TreeGrafter"/>
</dbReference>
<dbReference type="InterPro" id="IPR032675">
    <property type="entry name" value="LRR_dom_sf"/>
</dbReference>
<name>A0A7S1U0W1_9STRA</name>
<dbReference type="PANTHER" id="PTHR13318">
    <property type="entry name" value="PARTNER OF PAIRED, ISOFORM B-RELATED"/>
    <property type="match status" value="1"/>
</dbReference>
<feature type="compositionally biased region" description="Low complexity" evidence="1">
    <location>
        <begin position="166"/>
        <end position="175"/>
    </location>
</feature>
<accession>A0A7S1U0W1</accession>
<gene>
    <name evidence="2" type="ORF">PPAR1163_LOCUS9931</name>
</gene>
<evidence type="ECO:0000256" key="1">
    <source>
        <dbReference type="SAM" id="MobiDB-lite"/>
    </source>
</evidence>
<feature type="region of interest" description="Disordered" evidence="1">
    <location>
        <begin position="163"/>
        <end position="230"/>
    </location>
</feature>
<sequence length="542" mass="60063">MDHKFHRFGEGALNVINVSAWQEHYRRHALDFYARRSGWRRRGADPSNPTPTAAFPGALEEQDGSHTRSLSLLPAELQGWYNHFDAIGNSFERRREGDGDDDAAPFNRFEQVDSDDEDRRSELLQRLDERGDIDLPTLRTHIEMLVALVAFIQYVNGAAPVPPKVVWPSKPAARATTKRRARRKKRASDQPQVAPAKLPAVPRRKSQSAHPKAAAPAPSPLKRKGSRRRASLPQIPFSQNFALLQELATSAGLEVRRVGGGFALSYRDRKKLEAEHDKELRRSAQATAARAAALGRVRRAQAVRVLVRSVRAYLTRKGENAAGDLAATALPETAVLALPVLYGCEDFINMPFLMPPLVRRFPNLETLSLRGCAHLTPATAAVVFHNLKRLKRLDLSGTFALGDVEAVAIGTNLKEIEHLELCCWTKLTSAGLLGLARGLCEQPGNGVPRLARLNLAQCAGVRDDGVEGFLDLMPQVEDLSLYGCFKLTDSWVVGIRPDSVLRRLNTCGAYKVEANGGIRYVLHHRPRCILYNNPNSFGTEDR</sequence>
<proteinExistence type="predicted"/>